<organism evidence="1 2">
    <name type="scientific">Heyndrickxia acidicola</name>
    <dbReference type="NCBI Taxonomy" id="209389"/>
    <lineage>
        <taxon>Bacteria</taxon>
        <taxon>Bacillati</taxon>
        <taxon>Bacillota</taxon>
        <taxon>Bacilli</taxon>
        <taxon>Bacillales</taxon>
        <taxon>Bacillaceae</taxon>
        <taxon>Heyndrickxia</taxon>
    </lineage>
</organism>
<name>A0ABU6MR94_9BACI</name>
<gene>
    <name evidence="1" type="ORF">P4T90_24400</name>
</gene>
<dbReference type="EMBL" id="JARMAB010000068">
    <property type="protein sequence ID" value="MED1206143.1"/>
    <property type="molecule type" value="Genomic_DNA"/>
</dbReference>
<keyword evidence="2" id="KW-1185">Reference proteome</keyword>
<dbReference type="Proteomes" id="UP001341444">
    <property type="component" value="Unassembled WGS sequence"/>
</dbReference>
<proteinExistence type="predicted"/>
<evidence type="ECO:0000313" key="1">
    <source>
        <dbReference type="EMBL" id="MED1206143.1"/>
    </source>
</evidence>
<protein>
    <submittedName>
        <fullName evidence="1">Uncharacterized protein</fullName>
    </submittedName>
</protein>
<evidence type="ECO:0000313" key="2">
    <source>
        <dbReference type="Proteomes" id="UP001341444"/>
    </source>
</evidence>
<feature type="non-terminal residue" evidence="1">
    <location>
        <position position="169"/>
    </location>
</feature>
<reference evidence="1 2" key="1">
    <citation type="submission" date="2023-03" db="EMBL/GenBank/DDBJ databases">
        <title>Bacillus Genome Sequencing.</title>
        <authorList>
            <person name="Dunlap C."/>
        </authorList>
    </citation>
    <scope>NUCLEOTIDE SEQUENCE [LARGE SCALE GENOMIC DNA]</scope>
    <source>
        <strain evidence="1 2">B-23453</strain>
    </source>
</reference>
<comment type="caution">
    <text evidence="1">The sequence shown here is derived from an EMBL/GenBank/DDBJ whole genome shotgun (WGS) entry which is preliminary data.</text>
</comment>
<sequence>MKKKSYTYSELVDYLKFNDEETNLYMPNEIFDDLKSLNIKPTPHLAFTYTYYYFITWLYRYTKFEHTKILTRNIKEVLGYKPDYEKIDYIIKKNGLLDNASYTETTTNYPAYWEFDEWENLKFVLLSELDAEVKSLGECLGANYKVKIPVKHVHRSVESNEDGYEDGVF</sequence>
<accession>A0ABU6MR94</accession>